<reference evidence="2 3" key="1">
    <citation type="submission" date="2018-08" db="EMBL/GenBank/DDBJ databases">
        <title>Murine metabolic-syndrome-specific gut microbial biobank.</title>
        <authorList>
            <person name="Liu C."/>
        </authorList>
    </citation>
    <scope>NUCLEOTIDE SEQUENCE [LARGE SCALE GENOMIC DNA]</scope>
    <source>
        <strain evidence="2 3">28</strain>
    </source>
</reference>
<sequence length="143" mass="15748">MKKLKDFFYDKNDILIALAILIIAALLIVWRMEIIMDYPRTLAEETGTLDTTEPEAVDSPENSQQANEIWTAGVLTKDITVTVRGGTATEAVQSLIDAELFASYDEYSSVCNAAGYKPENIKATTFTFPAGSTQTDIARMVTQ</sequence>
<dbReference type="RefSeq" id="WP_160202050.1">
    <property type="nucleotide sequence ID" value="NZ_QXWK01000015.1"/>
</dbReference>
<comment type="caution">
    <text evidence="2">The sequence shown here is derived from an EMBL/GenBank/DDBJ whole genome shotgun (WGS) entry which is preliminary data.</text>
</comment>
<evidence type="ECO:0000313" key="3">
    <source>
        <dbReference type="Proteomes" id="UP000446866"/>
    </source>
</evidence>
<protein>
    <recommendedName>
        <fullName evidence="4">YceG-like family</fullName>
    </recommendedName>
</protein>
<dbReference type="Proteomes" id="UP000446866">
    <property type="component" value="Unassembled WGS sequence"/>
</dbReference>
<accession>A0A845QJL0</accession>
<dbReference type="AlphaFoldDB" id="A0A845QJL0"/>
<evidence type="ECO:0008006" key="4">
    <source>
        <dbReference type="Google" id="ProtNLM"/>
    </source>
</evidence>
<name>A0A845QJL0_9FIRM</name>
<keyword evidence="1" id="KW-1133">Transmembrane helix</keyword>
<evidence type="ECO:0000256" key="1">
    <source>
        <dbReference type="SAM" id="Phobius"/>
    </source>
</evidence>
<keyword evidence="1" id="KW-0812">Transmembrane</keyword>
<feature type="transmembrane region" description="Helical" evidence="1">
    <location>
        <begin position="14"/>
        <end position="30"/>
    </location>
</feature>
<keyword evidence="3" id="KW-1185">Reference proteome</keyword>
<keyword evidence="1" id="KW-0472">Membrane</keyword>
<organism evidence="2 3">
    <name type="scientific">Anaerotruncus colihominis</name>
    <dbReference type="NCBI Taxonomy" id="169435"/>
    <lineage>
        <taxon>Bacteria</taxon>
        <taxon>Bacillati</taxon>
        <taxon>Bacillota</taxon>
        <taxon>Clostridia</taxon>
        <taxon>Eubacteriales</taxon>
        <taxon>Oscillospiraceae</taxon>
        <taxon>Anaerotruncus</taxon>
    </lineage>
</organism>
<evidence type="ECO:0000313" key="2">
    <source>
        <dbReference type="EMBL" id="NBH61766.1"/>
    </source>
</evidence>
<gene>
    <name evidence="2" type="ORF">D0435_08890</name>
</gene>
<dbReference type="EMBL" id="QXWK01000015">
    <property type="protein sequence ID" value="NBH61766.1"/>
    <property type="molecule type" value="Genomic_DNA"/>
</dbReference>
<proteinExistence type="predicted"/>